<evidence type="ECO:0000256" key="2">
    <source>
        <dbReference type="ARBA" id="ARBA00022679"/>
    </source>
</evidence>
<evidence type="ECO:0000313" key="8">
    <source>
        <dbReference type="Proteomes" id="UP000008076"/>
    </source>
</evidence>
<sequence length="464" mass="53717">MLQINEYHGFNILKVKKFMTQLLECLDNLYNAHIVHCDIKPENLVFDQTTNGIKVIDFGSACFDNYTLYTYVQSRHYRAPEIILGIPYNNAIDMWSAGCIAAELVLGIPLFPGNSEFNQLFKIIDMLGLPPKNILEQGSKTLCYFNKLGNDENIRYIMKQPFEYEMENRIRLEPNKKYFRFKTLKELIMRIPLKLGGGMKEQITNLTEIRLSLIHFIEGMLNYDPMKRWTPSQALCHPFLTGQQFTGYWEPPLSASQPRPPEDDISPGISSEEFTKKCFGNDIILHGLNTAEYYDICTSALQMAFENIHKRERSGSGSRITRRRSSLLRNQENLYRAQLKQPHTPRSSGISPMKIVQEIHEGDDFLENGLTTVRRRFDSCNARMNRTPLQDFRLHRTEQFKTNDVNSVKLEDRFNDPIFKETAIVQEPSNVNIPIVPVPIRRSDTGQDPFEFAPLFIFGEQSHQ</sequence>
<evidence type="ECO:0000259" key="6">
    <source>
        <dbReference type="PROSITE" id="PS50011"/>
    </source>
</evidence>
<dbReference type="GO" id="GO:0005737">
    <property type="term" value="C:cytoplasm"/>
    <property type="evidence" value="ECO:0007669"/>
    <property type="project" value="TreeGrafter"/>
</dbReference>
<keyword evidence="4" id="KW-0418">Kinase</keyword>
<dbReference type="OMA" id="MAFENIH"/>
<name>B0ELB2_ENTDS</name>
<reference evidence="8" key="1">
    <citation type="submission" date="2007-12" db="EMBL/GenBank/DDBJ databases">
        <title>Annotation of Entamoeba dispar SAW760.</title>
        <authorList>
            <person name="Lorenzi H."/>
            <person name="Inman J."/>
            <person name="Schobel S."/>
            <person name="Amedeo P."/>
            <person name="Caler E."/>
        </authorList>
    </citation>
    <scope>NUCLEOTIDE SEQUENCE [LARGE SCALE GENOMIC DNA]</scope>
    <source>
        <strain evidence="8">ATCC PRA-260 / SAW760</strain>
    </source>
</reference>
<dbReference type="PROSITE" id="PS00108">
    <property type="entry name" value="PROTEIN_KINASE_ST"/>
    <property type="match status" value="1"/>
</dbReference>
<dbReference type="InterPro" id="IPR011009">
    <property type="entry name" value="Kinase-like_dom_sf"/>
</dbReference>
<keyword evidence="1" id="KW-0723">Serine/threonine-protein kinase</keyword>
<dbReference type="GO" id="GO:0004674">
    <property type="term" value="F:protein serine/threonine kinase activity"/>
    <property type="evidence" value="ECO:0007669"/>
    <property type="project" value="UniProtKB-KW"/>
</dbReference>
<dbReference type="PANTHER" id="PTHR24058:SF17">
    <property type="entry name" value="HOMEODOMAIN INTERACTING PROTEIN KINASE, ISOFORM D"/>
    <property type="match status" value="1"/>
</dbReference>
<dbReference type="SUPFAM" id="SSF56112">
    <property type="entry name" value="Protein kinase-like (PK-like)"/>
    <property type="match status" value="1"/>
</dbReference>
<dbReference type="GeneID" id="5884078"/>
<dbReference type="EMBL" id="DS549819">
    <property type="protein sequence ID" value="EDR24678.1"/>
    <property type="molecule type" value="Genomic_DNA"/>
</dbReference>
<keyword evidence="3" id="KW-0547">Nucleotide-binding</keyword>
<dbReference type="AlphaFoldDB" id="B0ELB2"/>
<evidence type="ECO:0000313" key="7">
    <source>
        <dbReference type="EMBL" id="EDR24678.1"/>
    </source>
</evidence>
<dbReference type="InterPro" id="IPR050494">
    <property type="entry name" value="Ser_Thr_dual-spec_kinase"/>
</dbReference>
<evidence type="ECO:0000256" key="5">
    <source>
        <dbReference type="ARBA" id="ARBA00022840"/>
    </source>
</evidence>
<dbReference type="Gene3D" id="1.10.510.10">
    <property type="entry name" value="Transferase(Phosphotransferase) domain 1"/>
    <property type="match status" value="1"/>
</dbReference>
<dbReference type="Pfam" id="PF00069">
    <property type="entry name" value="Pkinase"/>
    <property type="match status" value="1"/>
</dbReference>
<evidence type="ECO:0000256" key="1">
    <source>
        <dbReference type="ARBA" id="ARBA00022527"/>
    </source>
</evidence>
<dbReference type="GO" id="GO:0005524">
    <property type="term" value="F:ATP binding"/>
    <property type="evidence" value="ECO:0007669"/>
    <property type="project" value="UniProtKB-KW"/>
</dbReference>
<keyword evidence="2" id="KW-0808">Transferase</keyword>
<dbReference type="OrthoDB" id="9332038at2759"/>
<accession>B0ELB2</accession>
<dbReference type="GO" id="GO:0004713">
    <property type="term" value="F:protein tyrosine kinase activity"/>
    <property type="evidence" value="ECO:0007669"/>
    <property type="project" value="TreeGrafter"/>
</dbReference>
<dbReference type="KEGG" id="edi:EDI_227480"/>
<dbReference type="InterPro" id="IPR000719">
    <property type="entry name" value="Prot_kinase_dom"/>
</dbReference>
<feature type="domain" description="Protein kinase" evidence="6">
    <location>
        <begin position="1"/>
        <end position="240"/>
    </location>
</feature>
<dbReference type="Proteomes" id="UP000008076">
    <property type="component" value="Unassembled WGS sequence"/>
</dbReference>
<keyword evidence="8" id="KW-1185">Reference proteome</keyword>
<organism evidence="8">
    <name type="scientific">Entamoeba dispar (strain ATCC PRA-260 / SAW760)</name>
    <dbReference type="NCBI Taxonomy" id="370354"/>
    <lineage>
        <taxon>Eukaryota</taxon>
        <taxon>Amoebozoa</taxon>
        <taxon>Evosea</taxon>
        <taxon>Archamoebae</taxon>
        <taxon>Mastigamoebida</taxon>
        <taxon>Entamoebidae</taxon>
        <taxon>Entamoeba</taxon>
    </lineage>
</organism>
<gene>
    <name evidence="7" type="ORF">EDI_227480</name>
</gene>
<dbReference type="RefSeq" id="XP_001738959.1">
    <property type="nucleotide sequence ID" value="XM_001738907.1"/>
</dbReference>
<evidence type="ECO:0000256" key="4">
    <source>
        <dbReference type="ARBA" id="ARBA00022777"/>
    </source>
</evidence>
<dbReference type="PANTHER" id="PTHR24058">
    <property type="entry name" value="DUAL SPECIFICITY PROTEIN KINASE"/>
    <property type="match status" value="1"/>
</dbReference>
<dbReference type="InterPro" id="IPR008271">
    <property type="entry name" value="Ser/Thr_kinase_AS"/>
</dbReference>
<keyword evidence="5" id="KW-0067">ATP-binding</keyword>
<dbReference type="PROSITE" id="PS50011">
    <property type="entry name" value="PROTEIN_KINASE_DOM"/>
    <property type="match status" value="1"/>
</dbReference>
<protein>
    <recommendedName>
        <fullName evidence="6">Protein kinase domain-containing protein</fullName>
    </recommendedName>
</protein>
<evidence type="ECO:0000256" key="3">
    <source>
        <dbReference type="ARBA" id="ARBA00022741"/>
    </source>
</evidence>
<dbReference type="SMART" id="SM00220">
    <property type="entry name" value="S_TKc"/>
    <property type="match status" value="1"/>
</dbReference>
<dbReference type="eggNOG" id="KOG0667">
    <property type="taxonomic scope" value="Eukaryota"/>
</dbReference>
<proteinExistence type="predicted"/>